<evidence type="ECO:0000256" key="7">
    <source>
        <dbReference type="RuleBase" id="RU003991"/>
    </source>
</evidence>
<evidence type="ECO:0000256" key="2">
    <source>
        <dbReference type="ARBA" id="ARBA00022763"/>
    </source>
</evidence>
<dbReference type="GO" id="GO:0009432">
    <property type="term" value="P:SOS response"/>
    <property type="evidence" value="ECO:0007669"/>
    <property type="project" value="UniProtKB-KW"/>
</dbReference>
<dbReference type="SUPFAM" id="SSF51306">
    <property type="entry name" value="LexA/Signal peptidase"/>
    <property type="match status" value="1"/>
</dbReference>
<evidence type="ECO:0000313" key="9">
    <source>
        <dbReference type="EMBL" id="PLM46588.1"/>
    </source>
</evidence>
<dbReference type="Proteomes" id="UP000234661">
    <property type="component" value="Unassembled WGS sequence"/>
</dbReference>
<comment type="similarity">
    <text evidence="1 7">Belongs to the peptidase S24 family.</text>
</comment>
<protein>
    <submittedName>
        <fullName evidence="9">Peptidase</fullName>
    </submittedName>
</protein>
<dbReference type="InterPro" id="IPR036286">
    <property type="entry name" value="LexA/Signal_pep-like_sf"/>
</dbReference>
<reference evidence="9 10" key="1">
    <citation type="submission" date="2017-11" db="EMBL/GenBank/DDBJ databases">
        <authorList>
            <person name="Han C.G."/>
        </authorList>
    </citation>
    <scope>NUCLEOTIDE SEQUENCE [LARGE SCALE GENOMIC DNA]</scope>
    <source>
        <strain evidence="9 10">A2</strain>
    </source>
</reference>
<keyword evidence="5" id="KW-0234">DNA repair</keyword>
<proteinExistence type="inferred from homology"/>
<keyword evidence="3 7" id="KW-0378">Hydrolase</keyword>
<dbReference type="CDD" id="cd06529">
    <property type="entry name" value="S24_LexA-like"/>
    <property type="match status" value="1"/>
</dbReference>
<evidence type="ECO:0000256" key="1">
    <source>
        <dbReference type="ARBA" id="ARBA00007484"/>
    </source>
</evidence>
<dbReference type="AlphaFoldDB" id="A0A2J4Y720"/>
<name>A0A2J4Y720_9ENTR</name>
<keyword evidence="6" id="KW-0742">SOS response</keyword>
<organism evidence="9 10">
    <name type="scientific">Klebsiella michiganensis</name>
    <dbReference type="NCBI Taxonomy" id="1134687"/>
    <lineage>
        <taxon>Bacteria</taxon>
        <taxon>Pseudomonadati</taxon>
        <taxon>Pseudomonadota</taxon>
        <taxon>Gammaproteobacteria</taxon>
        <taxon>Enterobacterales</taxon>
        <taxon>Enterobacteriaceae</taxon>
        <taxon>Klebsiella/Raoultella group</taxon>
        <taxon>Klebsiella</taxon>
    </lineage>
</organism>
<dbReference type="Pfam" id="PF00717">
    <property type="entry name" value="Peptidase_S24"/>
    <property type="match status" value="1"/>
</dbReference>
<dbReference type="InterPro" id="IPR050077">
    <property type="entry name" value="LexA_repressor"/>
</dbReference>
<dbReference type="GO" id="GO:0016787">
    <property type="term" value="F:hydrolase activity"/>
    <property type="evidence" value="ECO:0007669"/>
    <property type="project" value="UniProtKB-KW"/>
</dbReference>
<dbReference type="Gene3D" id="2.10.109.10">
    <property type="entry name" value="Umud Fragment, subunit A"/>
    <property type="match status" value="1"/>
</dbReference>
<evidence type="ECO:0000256" key="3">
    <source>
        <dbReference type="ARBA" id="ARBA00022801"/>
    </source>
</evidence>
<evidence type="ECO:0000259" key="8">
    <source>
        <dbReference type="Pfam" id="PF00717"/>
    </source>
</evidence>
<dbReference type="InterPro" id="IPR006197">
    <property type="entry name" value="Peptidase_S24_LexA"/>
</dbReference>
<accession>A0A2J4Y720</accession>
<dbReference type="EMBL" id="PIET01001902">
    <property type="protein sequence ID" value="PLM46588.1"/>
    <property type="molecule type" value="Genomic_DNA"/>
</dbReference>
<comment type="caution">
    <text evidence="9">The sequence shown here is derived from an EMBL/GenBank/DDBJ whole genome shotgun (WGS) entry which is preliminary data.</text>
</comment>
<evidence type="ECO:0000313" key="10">
    <source>
        <dbReference type="Proteomes" id="UP000234661"/>
    </source>
</evidence>
<sequence length="141" mass="15588">MKLIPAASEATVLKIPLFTESCAAGFPSPAADYTESELDLNEYCISRRHATYFVRAIGNSMTDIGLYSGDLMVVDKAEQPRHGDIVIAEIEGEFTVKRLLLTPRPALQAMNPDFPSLYPDPETLQIFGVVTAFIHKTRRAD</sequence>
<reference evidence="9 10" key="2">
    <citation type="submission" date="2018-01" db="EMBL/GenBank/DDBJ databases">
        <title>Genomic study of Klebsiella pneumoniae.</title>
        <authorList>
            <person name="Yang Y."/>
            <person name="Bicalho R."/>
        </authorList>
    </citation>
    <scope>NUCLEOTIDE SEQUENCE [LARGE SCALE GENOMIC DNA]</scope>
    <source>
        <strain evidence="9 10">A2</strain>
    </source>
</reference>
<dbReference type="GO" id="GO:0006281">
    <property type="term" value="P:DNA repair"/>
    <property type="evidence" value="ECO:0007669"/>
    <property type="project" value="UniProtKB-KW"/>
</dbReference>
<dbReference type="InterPro" id="IPR015927">
    <property type="entry name" value="Peptidase_S24_S26A/B/C"/>
</dbReference>
<feature type="domain" description="Peptidase S24/S26A/S26B/S26C" evidence="8">
    <location>
        <begin position="16"/>
        <end position="130"/>
    </location>
</feature>
<dbReference type="InterPro" id="IPR039418">
    <property type="entry name" value="LexA-like"/>
</dbReference>
<evidence type="ECO:0000256" key="4">
    <source>
        <dbReference type="ARBA" id="ARBA00022813"/>
    </source>
</evidence>
<dbReference type="NCBIfam" id="NF007621">
    <property type="entry name" value="PRK10276.1"/>
    <property type="match status" value="1"/>
</dbReference>
<evidence type="ECO:0000256" key="6">
    <source>
        <dbReference type="ARBA" id="ARBA00023236"/>
    </source>
</evidence>
<dbReference type="GO" id="GO:0006355">
    <property type="term" value="P:regulation of DNA-templated transcription"/>
    <property type="evidence" value="ECO:0007669"/>
    <property type="project" value="InterPro"/>
</dbReference>
<dbReference type="PANTHER" id="PTHR33516">
    <property type="entry name" value="LEXA REPRESSOR"/>
    <property type="match status" value="1"/>
</dbReference>
<dbReference type="PRINTS" id="PR00726">
    <property type="entry name" value="LEXASERPTASE"/>
</dbReference>
<dbReference type="PANTHER" id="PTHR33516:SF2">
    <property type="entry name" value="LEXA REPRESSOR-RELATED"/>
    <property type="match status" value="1"/>
</dbReference>
<keyword evidence="2" id="KW-0227">DNA damage</keyword>
<evidence type="ECO:0000256" key="5">
    <source>
        <dbReference type="ARBA" id="ARBA00023204"/>
    </source>
</evidence>
<keyword evidence="4 7" id="KW-0068">Autocatalytic cleavage</keyword>
<dbReference type="GO" id="GO:0003677">
    <property type="term" value="F:DNA binding"/>
    <property type="evidence" value="ECO:0007669"/>
    <property type="project" value="InterPro"/>
</dbReference>
<gene>
    <name evidence="9" type="ORF">CWM85_35435</name>
</gene>